<dbReference type="PANTHER" id="PTHR40459:SF1">
    <property type="entry name" value="CONSERVED HYPOTHETICAL ALANINE AND LEUCINE RICH PROTEIN"/>
    <property type="match status" value="1"/>
</dbReference>
<dbReference type="Gene3D" id="1.10.1040.20">
    <property type="entry name" value="ProC-like, C-terminal domain"/>
    <property type="match status" value="1"/>
</dbReference>
<dbReference type="RefSeq" id="WP_222581616.1">
    <property type="nucleotide sequence ID" value="NZ_JAHVHU010000022.1"/>
</dbReference>
<dbReference type="Gene3D" id="3.40.50.720">
    <property type="entry name" value="NAD(P)-binding Rossmann-like Domain"/>
    <property type="match status" value="1"/>
</dbReference>
<proteinExistence type="predicted"/>
<dbReference type="Proteomes" id="UP000753961">
    <property type="component" value="Unassembled WGS sequence"/>
</dbReference>
<sequence>MRHKISKIGIIGYGNVGRHLSQVFHKAKGLELVVFNRSRVSDDQNTEEINVTNQLEKLSDCGLIIIAVKDDAILPVLRSMKDVFPEEVIVCHCSGSTPTDVIAPYFKNYGVIYPLQTFSREKSINYSEIPIFISGSNESVLQTIRRISRYISPKIQEINDDQRIALHISAVFCCNYTNAMYAIGYKICADHNLNFDHLTPLIEETTDKIKTIPPNQAQTGPAVRGDWNTVERQETYLAKHDQRLTALYRQLADYINQNS</sequence>
<evidence type="ECO:0000313" key="4">
    <source>
        <dbReference type="Proteomes" id="UP000753961"/>
    </source>
</evidence>
<feature type="domain" description="DUF2520" evidence="2">
    <location>
        <begin position="129"/>
        <end position="254"/>
    </location>
</feature>
<dbReference type="EMBL" id="JAHVHU010000022">
    <property type="protein sequence ID" value="MBY5960069.1"/>
    <property type="molecule type" value="Genomic_DNA"/>
</dbReference>
<keyword evidence="4" id="KW-1185">Reference proteome</keyword>
<dbReference type="InterPro" id="IPR018931">
    <property type="entry name" value="DUF2520"/>
</dbReference>
<evidence type="ECO:0000259" key="1">
    <source>
        <dbReference type="Pfam" id="PF10727"/>
    </source>
</evidence>
<reference evidence="3" key="1">
    <citation type="submission" date="2021-06" db="EMBL/GenBank/DDBJ databases">
        <title>44 bacteria genomes isolated from Dapeng, Shenzhen.</title>
        <authorList>
            <person name="Zheng W."/>
            <person name="Yu S."/>
            <person name="Huang Y."/>
        </authorList>
    </citation>
    <scope>NUCLEOTIDE SEQUENCE</scope>
    <source>
        <strain evidence="3">DP5N28-2</strain>
    </source>
</reference>
<gene>
    <name evidence="3" type="ORF">KUV50_18095</name>
</gene>
<dbReference type="PANTHER" id="PTHR40459">
    <property type="entry name" value="CONSERVED HYPOTHETICAL ALANINE AND LEUCINE RICH PROTEIN"/>
    <property type="match status" value="1"/>
</dbReference>
<name>A0A953HQ02_9BACT</name>
<dbReference type="Pfam" id="PF10727">
    <property type="entry name" value="Rossmann-like"/>
    <property type="match status" value="1"/>
</dbReference>
<protein>
    <submittedName>
        <fullName evidence="3">DUF2520 domain-containing protein</fullName>
    </submittedName>
</protein>
<dbReference type="InterPro" id="IPR019665">
    <property type="entry name" value="OxRdtase/DH_put_Rossmann_dom"/>
</dbReference>
<accession>A0A953HQ02</accession>
<evidence type="ECO:0000259" key="2">
    <source>
        <dbReference type="Pfam" id="PF10728"/>
    </source>
</evidence>
<dbReference type="PROSITE" id="PS00065">
    <property type="entry name" value="D_2_HYDROXYACID_DH_1"/>
    <property type="match status" value="1"/>
</dbReference>
<organism evidence="3 4">
    <name type="scientific">Membranihabitans marinus</name>
    <dbReference type="NCBI Taxonomy" id="1227546"/>
    <lineage>
        <taxon>Bacteria</taxon>
        <taxon>Pseudomonadati</taxon>
        <taxon>Bacteroidota</taxon>
        <taxon>Saprospiria</taxon>
        <taxon>Saprospirales</taxon>
        <taxon>Saprospiraceae</taxon>
        <taxon>Membranihabitans</taxon>
    </lineage>
</organism>
<dbReference type="AlphaFoldDB" id="A0A953HQ02"/>
<dbReference type="SUPFAM" id="SSF51735">
    <property type="entry name" value="NAD(P)-binding Rossmann-fold domains"/>
    <property type="match status" value="1"/>
</dbReference>
<comment type="caution">
    <text evidence="3">The sequence shown here is derived from an EMBL/GenBank/DDBJ whole genome shotgun (WGS) entry which is preliminary data.</text>
</comment>
<dbReference type="InterPro" id="IPR029752">
    <property type="entry name" value="D-isomer_DH_CS1"/>
</dbReference>
<evidence type="ECO:0000313" key="3">
    <source>
        <dbReference type="EMBL" id="MBY5960069.1"/>
    </source>
</evidence>
<dbReference type="SUPFAM" id="SSF48179">
    <property type="entry name" value="6-phosphogluconate dehydrogenase C-terminal domain-like"/>
    <property type="match status" value="1"/>
</dbReference>
<dbReference type="InterPro" id="IPR037108">
    <property type="entry name" value="TM1727-like_C_sf"/>
</dbReference>
<feature type="domain" description="Putative oxidoreductase/dehydrogenase Rossmann-like" evidence="1">
    <location>
        <begin position="6"/>
        <end position="107"/>
    </location>
</feature>
<dbReference type="InterPro" id="IPR036291">
    <property type="entry name" value="NAD(P)-bd_dom_sf"/>
</dbReference>
<dbReference type="Pfam" id="PF10728">
    <property type="entry name" value="DUF2520"/>
    <property type="match status" value="1"/>
</dbReference>
<dbReference type="InterPro" id="IPR008927">
    <property type="entry name" value="6-PGluconate_DH-like_C_sf"/>
</dbReference>